<dbReference type="Pfam" id="PF07947">
    <property type="entry name" value="YhhN"/>
    <property type="match status" value="1"/>
</dbReference>
<evidence type="ECO:0000256" key="1">
    <source>
        <dbReference type="ARBA" id="ARBA00004141"/>
    </source>
</evidence>
<gene>
    <name evidence="7" type="ORF">HNR73_000524</name>
</gene>
<accession>A0A841FGK4</accession>
<evidence type="ECO:0000313" key="8">
    <source>
        <dbReference type="Proteomes" id="UP000548476"/>
    </source>
</evidence>
<name>A0A841FGK4_9ACTN</name>
<evidence type="ECO:0000313" key="7">
    <source>
        <dbReference type="EMBL" id="MBB6032682.1"/>
    </source>
</evidence>
<evidence type="ECO:0000256" key="6">
    <source>
        <dbReference type="SAM" id="Phobius"/>
    </source>
</evidence>
<feature type="transmembrane region" description="Helical" evidence="6">
    <location>
        <begin position="78"/>
        <end position="98"/>
    </location>
</feature>
<keyword evidence="3 6" id="KW-0812">Transmembrane</keyword>
<comment type="similarity">
    <text evidence="2">Belongs to the TMEM86 family.</text>
</comment>
<sequence>MKAATPRTALFVVTAVHLAALALDWNLVATVTKPLLMPLLAVYAWLAARPARPGLLLAAVLCGWAGDVFLQFDAEAAFLAGMGAFAAGHVCYQVLFARGWRTRRVAIAAVPYALVWAGVLAALWPGIGELRIPVAFYSLLLAATAVVAVGINRRAAIGGALFLISDTLIATGIADLPRPPGVDVWIMATYVAAQYLLVTGALQAREQAATLGGGAPAELSRVD</sequence>
<comment type="subcellular location">
    <subcellularLocation>
        <location evidence="1">Membrane</location>
        <topology evidence="1">Multi-pass membrane protein</topology>
    </subcellularLocation>
</comment>
<keyword evidence="5 6" id="KW-0472">Membrane</keyword>
<evidence type="ECO:0000256" key="4">
    <source>
        <dbReference type="ARBA" id="ARBA00022989"/>
    </source>
</evidence>
<protein>
    <submittedName>
        <fullName evidence="7">Putative membrane protein YhhN</fullName>
    </submittedName>
</protein>
<dbReference type="InterPro" id="IPR012506">
    <property type="entry name" value="TMEM86B-like"/>
</dbReference>
<evidence type="ECO:0000256" key="3">
    <source>
        <dbReference type="ARBA" id="ARBA00022692"/>
    </source>
</evidence>
<organism evidence="7 8">
    <name type="scientific">Phytomonospora endophytica</name>
    <dbReference type="NCBI Taxonomy" id="714109"/>
    <lineage>
        <taxon>Bacteria</taxon>
        <taxon>Bacillati</taxon>
        <taxon>Actinomycetota</taxon>
        <taxon>Actinomycetes</taxon>
        <taxon>Micromonosporales</taxon>
        <taxon>Micromonosporaceae</taxon>
        <taxon>Phytomonospora</taxon>
    </lineage>
</organism>
<proteinExistence type="inferred from homology"/>
<dbReference type="PANTHER" id="PTHR31885">
    <property type="entry name" value="GH04784P"/>
    <property type="match status" value="1"/>
</dbReference>
<reference evidence="7 8" key="1">
    <citation type="submission" date="2020-08" db="EMBL/GenBank/DDBJ databases">
        <title>Genomic Encyclopedia of Type Strains, Phase IV (KMG-IV): sequencing the most valuable type-strain genomes for metagenomic binning, comparative biology and taxonomic classification.</title>
        <authorList>
            <person name="Goeker M."/>
        </authorList>
    </citation>
    <scope>NUCLEOTIDE SEQUENCE [LARGE SCALE GENOMIC DNA]</scope>
    <source>
        <strain evidence="7 8">YIM 65646</strain>
    </source>
</reference>
<feature type="transmembrane region" description="Helical" evidence="6">
    <location>
        <begin position="130"/>
        <end position="149"/>
    </location>
</feature>
<feature type="transmembrane region" description="Helical" evidence="6">
    <location>
        <begin position="156"/>
        <end position="176"/>
    </location>
</feature>
<dbReference type="GO" id="GO:0016787">
    <property type="term" value="F:hydrolase activity"/>
    <property type="evidence" value="ECO:0007669"/>
    <property type="project" value="TreeGrafter"/>
</dbReference>
<evidence type="ECO:0000256" key="5">
    <source>
        <dbReference type="ARBA" id="ARBA00023136"/>
    </source>
</evidence>
<feature type="transmembrane region" description="Helical" evidence="6">
    <location>
        <begin position="105"/>
        <end position="124"/>
    </location>
</feature>
<keyword evidence="8" id="KW-1185">Reference proteome</keyword>
<dbReference type="PANTHER" id="PTHR31885:SF6">
    <property type="entry name" value="GH04784P"/>
    <property type="match status" value="1"/>
</dbReference>
<dbReference type="GO" id="GO:0016020">
    <property type="term" value="C:membrane"/>
    <property type="evidence" value="ECO:0007669"/>
    <property type="project" value="UniProtKB-SubCell"/>
</dbReference>
<dbReference type="AlphaFoldDB" id="A0A841FGK4"/>
<dbReference type="Proteomes" id="UP000548476">
    <property type="component" value="Unassembled WGS sequence"/>
</dbReference>
<feature type="transmembrane region" description="Helical" evidence="6">
    <location>
        <begin position="182"/>
        <end position="202"/>
    </location>
</feature>
<dbReference type="EMBL" id="JACHGT010000001">
    <property type="protein sequence ID" value="MBB6032682.1"/>
    <property type="molecule type" value="Genomic_DNA"/>
</dbReference>
<dbReference type="RefSeq" id="WP_203686075.1">
    <property type="nucleotide sequence ID" value="NZ_BONT01000035.1"/>
</dbReference>
<keyword evidence="4 6" id="KW-1133">Transmembrane helix</keyword>
<evidence type="ECO:0000256" key="2">
    <source>
        <dbReference type="ARBA" id="ARBA00007375"/>
    </source>
</evidence>
<comment type="caution">
    <text evidence="7">The sequence shown here is derived from an EMBL/GenBank/DDBJ whole genome shotgun (WGS) entry which is preliminary data.</text>
</comment>